<dbReference type="AlphaFoldDB" id="A0A1M4S5P4"/>
<evidence type="ECO:0000313" key="3">
    <source>
        <dbReference type="EMBL" id="SHE27523.1"/>
    </source>
</evidence>
<dbReference type="OrthoDB" id="3625082at2"/>
<dbReference type="STRING" id="1121881.SAMN02745225_00082"/>
<gene>
    <name evidence="3" type="ORF">SAMN02745225_00082</name>
</gene>
<proteinExistence type="predicted"/>
<evidence type="ECO:0000256" key="1">
    <source>
        <dbReference type="SAM" id="Phobius"/>
    </source>
</evidence>
<accession>A0A1M4S5P4</accession>
<dbReference type="PANTHER" id="PTHR40763:SF4">
    <property type="entry name" value="DUF1707 DOMAIN-CONTAINING PROTEIN"/>
    <property type="match status" value="1"/>
</dbReference>
<feature type="transmembrane region" description="Helical" evidence="1">
    <location>
        <begin position="141"/>
        <end position="158"/>
    </location>
</feature>
<dbReference type="EMBL" id="FQUL01000001">
    <property type="protein sequence ID" value="SHE27523.1"/>
    <property type="molecule type" value="Genomic_DNA"/>
</dbReference>
<dbReference type="Pfam" id="PF08044">
    <property type="entry name" value="DUF1707"/>
    <property type="match status" value="1"/>
</dbReference>
<keyword evidence="1" id="KW-0472">Membrane</keyword>
<evidence type="ECO:0000259" key="2">
    <source>
        <dbReference type="Pfam" id="PF08044"/>
    </source>
</evidence>
<evidence type="ECO:0000313" key="4">
    <source>
        <dbReference type="Proteomes" id="UP000184295"/>
    </source>
</evidence>
<protein>
    <recommendedName>
        <fullName evidence="2">DUF1707 domain-containing protein</fullName>
    </recommendedName>
</protein>
<name>A0A1M4S5P4_9ACTN</name>
<keyword evidence="1" id="KW-1133">Transmembrane helix</keyword>
<dbReference type="InterPro" id="IPR012551">
    <property type="entry name" value="DUF1707_SHOCT-like"/>
</dbReference>
<reference evidence="4" key="1">
    <citation type="submission" date="2016-11" db="EMBL/GenBank/DDBJ databases">
        <authorList>
            <person name="Varghese N."/>
            <person name="Submissions S."/>
        </authorList>
    </citation>
    <scope>NUCLEOTIDE SEQUENCE [LARGE SCALE GENOMIC DNA]</scope>
    <source>
        <strain evidence="4">DSM 19514</strain>
    </source>
</reference>
<feature type="transmembrane region" description="Helical" evidence="1">
    <location>
        <begin position="115"/>
        <end position="135"/>
    </location>
</feature>
<dbReference type="Proteomes" id="UP000184295">
    <property type="component" value="Unassembled WGS sequence"/>
</dbReference>
<feature type="domain" description="DUF1707" evidence="2">
    <location>
        <begin position="23"/>
        <end position="75"/>
    </location>
</feature>
<keyword evidence="4" id="KW-1185">Reference proteome</keyword>
<sequence length="169" mass="19651">MTLMKYFFRFAILNLMANDWMSLRASQDDRVEVEAHLQIAYREGRLDLSEFEDRLERVHRSVTYSDLMELVVDLPKGEELVQRLGGYVAESKPLAMMYPTYPSEPQRRLVGGGSVAMVALAIFMFPILTTLMFAAAPALHFAFPLLAFGWFFGVLRMGRRSRRRSRWYR</sequence>
<keyword evidence="1" id="KW-0812">Transmembrane</keyword>
<organism evidence="3 4">
    <name type="scientific">Ferrithrix thermotolerans DSM 19514</name>
    <dbReference type="NCBI Taxonomy" id="1121881"/>
    <lineage>
        <taxon>Bacteria</taxon>
        <taxon>Bacillati</taxon>
        <taxon>Actinomycetota</taxon>
        <taxon>Acidimicrobiia</taxon>
        <taxon>Acidimicrobiales</taxon>
        <taxon>Acidimicrobiaceae</taxon>
        <taxon>Ferrithrix</taxon>
    </lineage>
</organism>
<dbReference type="PANTHER" id="PTHR40763">
    <property type="entry name" value="MEMBRANE PROTEIN-RELATED"/>
    <property type="match status" value="1"/>
</dbReference>